<evidence type="ECO:0000313" key="2">
    <source>
        <dbReference type="Proteomes" id="UP001272515"/>
    </source>
</evidence>
<reference evidence="1 2" key="1">
    <citation type="submission" date="2023-10" db="EMBL/GenBank/DDBJ databases">
        <title>Veillonella sp. nov., isolated from a pig farm feces dump.</title>
        <authorList>
            <person name="Chang Y.-H."/>
        </authorList>
    </citation>
    <scope>NUCLEOTIDE SEQUENCE [LARGE SCALE GENOMIC DNA]</scope>
    <source>
        <strain evidence="1 2">YH-vei2233</strain>
    </source>
</reference>
<gene>
    <name evidence="1" type="ORF">RVY80_01140</name>
</gene>
<keyword evidence="2" id="KW-1185">Reference proteome</keyword>
<dbReference type="PANTHER" id="PTHR35336:SF5">
    <property type="entry name" value="ADENOSYLCOBINAMIDE AMIDOHYDROLASE"/>
    <property type="match status" value="1"/>
</dbReference>
<evidence type="ECO:0000313" key="1">
    <source>
        <dbReference type="EMBL" id="MDV5087460.1"/>
    </source>
</evidence>
<dbReference type="InterPro" id="IPR002808">
    <property type="entry name" value="AdoCbi_amidolase"/>
</dbReference>
<dbReference type="Proteomes" id="UP001272515">
    <property type="component" value="Unassembled WGS sequence"/>
</dbReference>
<comment type="caution">
    <text evidence="1">The sequence shown here is derived from an EMBL/GenBank/DDBJ whole genome shotgun (WGS) entry which is preliminary data.</text>
</comment>
<dbReference type="Pfam" id="PF01955">
    <property type="entry name" value="CbiZ"/>
    <property type="match status" value="1"/>
</dbReference>
<dbReference type="EMBL" id="JAWJZB010000001">
    <property type="protein sequence ID" value="MDV5087460.1"/>
    <property type="molecule type" value="Genomic_DNA"/>
</dbReference>
<protein>
    <submittedName>
        <fullName evidence="1">Adenosylcobinamide amidohydrolase</fullName>
    </submittedName>
</protein>
<name>A0ABU3Z6B7_9FIRM</name>
<sequence length="245" mass="26637">MSYNNPYMAPSELATGGYINYEPSAITVTFMDVHYSLSTGQLNGGFHHTLGIRNQQLTFMVNTEKELPGGSAAEYLSMEFQHLDLPIHFCTALMTSATMERHVYTKIEQDDTIVETIVTGGFECTTQRAGTGYHYVEKDGEFHQPGTLNILVFTNKALTDGAMTKALITITEAKTAAFQDAQVASTMNPVHVATGTATDGIILTIDTNGEILTDVGTFSLFGDTLAKAVYIGVQRALEVSKNFPN</sequence>
<accession>A0ABU3Z6B7</accession>
<dbReference type="PANTHER" id="PTHR35336">
    <property type="entry name" value="ADENOSYLCOBINAMIDE AMIDOHYDROLASE"/>
    <property type="match status" value="1"/>
</dbReference>
<dbReference type="RefSeq" id="WP_317329306.1">
    <property type="nucleotide sequence ID" value="NZ_JAWJZA010000010.1"/>
</dbReference>
<organism evidence="1 2">
    <name type="scientific">Veillonella absiana</name>
    <dbReference type="NCBI Taxonomy" id="3079305"/>
    <lineage>
        <taxon>Bacteria</taxon>
        <taxon>Bacillati</taxon>
        <taxon>Bacillota</taxon>
        <taxon>Negativicutes</taxon>
        <taxon>Veillonellales</taxon>
        <taxon>Veillonellaceae</taxon>
        <taxon>Veillonella</taxon>
    </lineage>
</organism>
<dbReference type="InterPro" id="IPR052209">
    <property type="entry name" value="CbiZ"/>
</dbReference>
<proteinExistence type="predicted"/>